<dbReference type="AlphaFoldDB" id="A0A0K9P5G9"/>
<dbReference type="STRING" id="29655.A0A0K9P5G9"/>
<dbReference type="InterPro" id="IPR000641">
    <property type="entry name" value="CbxX/CfxQ"/>
</dbReference>
<evidence type="ECO:0000313" key="5">
    <source>
        <dbReference type="EMBL" id="KMZ63440.1"/>
    </source>
</evidence>
<dbReference type="PRINTS" id="PR00819">
    <property type="entry name" value="CBXCFQXSUPER"/>
</dbReference>
<dbReference type="PANTHER" id="PTHR43392">
    <property type="entry name" value="AAA-TYPE ATPASE FAMILY PROTEIN / ANKYRIN REPEAT FAMILY PROTEIN"/>
    <property type="match status" value="1"/>
</dbReference>
<dbReference type="GO" id="GO:0016887">
    <property type="term" value="F:ATP hydrolysis activity"/>
    <property type="evidence" value="ECO:0007669"/>
    <property type="project" value="InterPro"/>
</dbReference>
<proteinExistence type="inferred from homology"/>
<feature type="domain" description="ATPase AAA-type core" evidence="4">
    <location>
        <begin position="91"/>
        <end position="148"/>
    </location>
</feature>
<dbReference type="GO" id="GO:0005524">
    <property type="term" value="F:ATP binding"/>
    <property type="evidence" value="ECO:0007669"/>
    <property type="project" value="UniProtKB-KW"/>
</dbReference>
<dbReference type="SUPFAM" id="SSF52540">
    <property type="entry name" value="P-loop containing nucleoside triphosphate hydrolases"/>
    <property type="match status" value="1"/>
</dbReference>
<organism evidence="5 6">
    <name type="scientific">Zostera marina</name>
    <name type="common">Eelgrass</name>
    <dbReference type="NCBI Taxonomy" id="29655"/>
    <lineage>
        <taxon>Eukaryota</taxon>
        <taxon>Viridiplantae</taxon>
        <taxon>Streptophyta</taxon>
        <taxon>Embryophyta</taxon>
        <taxon>Tracheophyta</taxon>
        <taxon>Spermatophyta</taxon>
        <taxon>Magnoliopsida</taxon>
        <taxon>Liliopsida</taxon>
        <taxon>Zosteraceae</taxon>
        <taxon>Zostera</taxon>
    </lineage>
</organism>
<gene>
    <name evidence="5" type="ORF">ZOSMA_40G00720</name>
</gene>
<dbReference type="EMBL" id="LFYR01001237">
    <property type="protein sequence ID" value="KMZ63440.1"/>
    <property type="molecule type" value="Genomic_DNA"/>
</dbReference>
<dbReference type="InterPro" id="IPR050773">
    <property type="entry name" value="CbxX/CfxQ_RuBisCO_ESX"/>
</dbReference>
<keyword evidence="2" id="KW-0547">Nucleotide-binding</keyword>
<dbReference type="InterPro" id="IPR027417">
    <property type="entry name" value="P-loop_NTPase"/>
</dbReference>
<protein>
    <recommendedName>
        <fullName evidence="4">ATPase AAA-type core domain-containing protein</fullName>
    </recommendedName>
</protein>
<dbReference type="OrthoDB" id="2423195at2759"/>
<evidence type="ECO:0000256" key="2">
    <source>
        <dbReference type="ARBA" id="ARBA00022741"/>
    </source>
</evidence>
<accession>A0A0K9P5G9</accession>
<reference evidence="6" key="1">
    <citation type="journal article" date="2016" name="Nature">
        <title>The genome of the seagrass Zostera marina reveals angiosperm adaptation to the sea.</title>
        <authorList>
            <person name="Olsen J.L."/>
            <person name="Rouze P."/>
            <person name="Verhelst B."/>
            <person name="Lin Y.-C."/>
            <person name="Bayer T."/>
            <person name="Collen J."/>
            <person name="Dattolo E."/>
            <person name="De Paoli E."/>
            <person name="Dittami S."/>
            <person name="Maumus F."/>
            <person name="Michel G."/>
            <person name="Kersting A."/>
            <person name="Lauritano C."/>
            <person name="Lohaus R."/>
            <person name="Toepel M."/>
            <person name="Tonon T."/>
            <person name="Vanneste K."/>
            <person name="Amirebrahimi M."/>
            <person name="Brakel J."/>
            <person name="Bostroem C."/>
            <person name="Chovatia M."/>
            <person name="Grimwood J."/>
            <person name="Jenkins J.W."/>
            <person name="Jueterbock A."/>
            <person name="Mraz A."/>
            <person name="Stam W.T."/>
            <person name="Tice H."/>
            <person name="Bornberg-Bauer E."/>
            <person name="Green P.J."/>
            <person name="Pearson G.A."/>
            <person name="Procaccini G."/>
            <person name="Duarte C.M."/>
            <person name="Schmutz J."/>
            <person name="Reusch T.B.H."/>
            <person name="Van de Peer Y."/>
        </authorList>
    </citation>
    <scope>NUCLEOTIDE SEQUENCE [LARGE SCALE GENOMIC DNA]</scope>
    <source>
        <strain evidence="6">cv. Finnish</strain>
    </source>
</reference>
<dbReference type="Gene3D" id="3.40.50.300">
    <property type="entry name" value="P-loop containing nucleotide triphosphate hydrolases"/>
    <property type="match status" value="1"/>
</dbReference>
<name>A0A0K9P5G9_ZOSMR</name>
<dbReference type="Proteomes" id="UP000036987">
    <property type="component" value="Unassembled WGS sequence"/>
</dbReference>
<dbReference type="InterPro" id="IPR003959">
    <property type="entry name" value="ATPase_AAA_core"/>
</dbReference>
<keyword evidence="3" id="KW-0067">ATP-binding</keyword>
<dbReference type="OMA" id="RIWAKGM"/>
<keyword evidence="6" id="KW-1185">Reference proteome</keyword>
<evidence type="ECO:0000256" key="1">
    <source>
        <dbReference type="ARBA" id="ARBA00010378"/>
    </source>
</evidence>
<evidence type="ECO:0000259" key="4">
    <source>
        <dbReference type="Pfam" id="PF00004"/>
    </source>
</evidence>
<sequence>MSPLNLLPKSSGNEKLRALLIKHIDEQRKWKALMLLKEAKTKMEDFERELSSIVGLHALKLQLRIWAKGMIMDERRRSLGLKISVNRTPHMVFIGSPGTGKTMVARILGKLLNMVGVLPTDKVTEVQRTDLVGEFVGHTGPKTRRKVDTKSEIGR</sequence>
<dbReference type="PANTHER" id="PTHR43392:SF2">
    <property type="entry name" value="AAA-TYPE ATPASE FAMILY PROTEIN _ ANKYRIN REPEAT FAMILY PROTEIN"/>
    <property type="match status" value="1"/>
</dbReference>
<comment type="caution">
    <text evidence="5">The sequence shown here is derived from an EMBL/GenBank/DDBJ whole genome shotgun (WGS) entry which is preliminary data.</text>
</comment>
<dbReference type="Pfam" id="PF00004">
    <property type="entry name" value="AAA"/>
    <property type="match status" value="1"/>
</dbReference>
<comment type="similarity">
    <text evidence="1">Belongs to the CbxX/CfxQ family.</text>
</comment>
<evidence type="ECO:0000313" key="6">
    <source>
        <dbReference type="Proteomes" id="UP000036987"/>
    </source>
</evidence>
<evidence type="ECO:0000256" key="3">
    <source>
        <dbReference type="ARBA" id="ARBA00022840"/>
    </source>
</evidence>